<organism evidence="2 3">
    <name type="scientific">Paralimibaculum aggregatum</name>
    <dbReference type="NCBI Taxonomy" id="3036245"/>
    <lineage>
        <taxon>Bacteria</taxon>
        <taxon>Pseudomonadati</taxon>
        <taxon>Pseudomonadota</taxon>
        <taxon>Alphaproteobacteria</taxon>
        <taxon>Rhodobacterales</taxon>
        <taxon>Paracoccaceae</taxon>
        <taxon>Paralimibaculum</taxon>
    </lineage>
</organism>
<feature type="compositionally biased region" description="Basic and acidic residues" evidence="1">
    <location>
        <begin position="96"/>
        <end position="105"/>
    </location>
</feature>
<feature type="region of interest" description="Disordered" evidence="1">
    <location>
        <begin position="74"/>
        <end position="105"/>
    </location>
</feature>
<name>A0ABQ6LIA2_9RHOB</name>
<proteinExistence type="predicted"/>
<keyword evidence="3" id="KW-1185">Reference proteome</keyword>
<evidence type="ECO:0000256" key="1">
    <source>
        <dbReference type="SAM" id="MobiDB-lite"/>
    </source>
</evidence>
<feature type="region of interest" description="Disordered" evidence="1">
    <location>
        <begin position="34"/>
        <end position="62"/>
    </location>
</feature>
<feature type="region of interest" description="Disordered" evidence="1">
    <location>
        <begin position="1"/>
        <end position="21"/>
    </location>
</feature>
<dbReference type="EMBL" id="BSYI01000006">
    <property type="protein sequence ID" value="GMG81879.1"/>
    <property type="molecule type" value="Genomic_DNA"/>
</dbReference>
<evidence type="ECO:0000313" key="2">
    <source>
        <dbReference type="EMBL" id="GMG81879.1"/>
    </source>
</evidence>
<sequence length="105" mass="11191">MGLAAERRDVQPRASGLGDIADAPALVARKVIQDHHLTGPERRRKDVPGMDAAGPSWADAPPQRISVAIPCVRLPPPQSRRRRAHPVPWSGSGVPFDHRGNGSGG</sequence>
<gene>
    <name evidence="2" type="ORF">LNKW23_10920</name>
</gene>
<accession>A0ABQ6LIA2</accession>
<protein>
    <submittedName>
        <fullName evidence="2">Uncharacterized protein</fullName>
    </submittedName>
</protein>
<dbReference type="Proteomes" id="UP001239909">
    <property type="component" value="Unassembled WGS sequence"/>
</dbReference>
<feature type="compositionally biased region" description="Basic and acidic residues" evidence="1">
    <location>
        <begin position="1"/>
        <end position="11"/>
    </location>
</feature>
<comment type="caution">
    <text evidence="2">The sequence shown here is derived from an EMBL/GenBank/DDBJ whole genome shotgun (WGS) entry which is preliminary data.</text>
</comment>
<reference evidence="2 3" key="1">
    <citation type="submission" date="2023-04" db="EMBL/GenBank/DDBJ databases">
        <title>Marinoamorphus aggregata gen. nov., sp. Nov., isolate from tissue of brittle star Ophioplocus japonicus.</title>
        <authorList>
            <person name="Kawano K."/>
            <person name="Sawayama S."/>
            <person name="Nakagawa S."/>
        </authorList>
    </citation>
    <scope>NUCLEOTIDE SEQUENCE [LARGE SCALE GENOMIC DNA]</scope>
    <source>
        <strain evidence="2 3">NKW23</strain>
    </source>
</reference>
<feature type="compositionally biased region" description="Basic and acidic residues" evidence="1">
    <location>
        <begin position="34"/>
        <end position="48"/>
    </location>
</feature>
<evidence type="ECO:0000313" key="3">
    <source>
        <dbReference type="Proteomes" id="UP001239909"/>
    </source>
</evidence>